<dbReference type="Proteomes" id="UP000053372">
    <property type="component" value="Unassembled WGS sequence"/>
</dbReference>
<evidence type="ECO:0000313" key="5">
    <source>
        <dbReference type="Proteomes" id="UP000053372"/>
    </source>
</evidence>
<feature type="domain" description="AMP-dependent synthetase/ligase" evidence="2">
    <location>
        <begin position="18"/>
        <end position="122"/>
    </location>
</feature>
<dbReference type="PANTHER" id="PTHR22754">
    <property type="entry name" value="DISCO-INTERACTING PROTEIN 2 DIP2 -RELATED"/>
    <property type="match status" value="1"/>
</dbReference>
<dbReference type="InterPro" id="IPR042099">
    <property type="entry name" value="ANL_N_sf"/>
</dbReference>
<dbReference type="RefSeq" id="WP_027845559.1">
    <property type="nucleotide sequence ID" value="NZ_LMTZ01000004.1"/>
</dbReference>
<dbReference type="EMBL" id="LMTZ01000005">
    <property type="protein sequence ID" value="KST70058.1"/>
    <property type="molecule type" value="Genomic_DNA"/>
</dbReference>
<accession>A0A0V7ZZW3</accession>
<organism evidence="3 5">
    <name type="scientific">Mastigocoleus testarum BC008</name>
    <dbReference type="NCBI Taxonomy" id="371196"/>
    <lineage>
        <taxon>Bacteria</taxon>
        <taxon>Bacillati</taxon>
        <taxon>Cyanobacteriota</taxon>
        <taxon>Cyanophyceae</taxon>
        <taxon>Nostocales</taxon>
        <taxon>Hapalosiphonaceae</taxon>
        <taxon>Mastigocoleus</taxon>
    </lineage>
</organism>
<dbReference type="EMBL" id="LMTZ01000004">
    <property type="protein sequence ID" value="KST70089.1"/>
    <property type="molecule type" value="Genomic_DNA"/>
</dbReference>
<dbReference type="GO" id="GO:0070566">
    <property type="term" value="F:adenylyltransferase activity"/>
    <property type="evidence" value="ECO:0007669"/>
    <property type="project" value="TreeGrafter"/>
</dbReference>
<evidence type="ECO:0000259" key="2">
    <source>
        <dbReference type="Pfam" id="PF00501"/>
    </source>
</evidence>
<evidence type="ECO:0000313" key="4">
    <source>
        <dbReference type="EMBL" id="KST70089.1"/>
    </source>
</evidence>
<dbReference type="AlphaFoldDB" id="A0A0V7ZZW3"/>
<dbReference type="InterPro" id="IPR000873">
    <property type="entry name" value="AMP-dep_synth/lig_dom"/>
</dbReference>
<gene>
    <name evidence="3" type="ORF">BC008_06350</name>
    <name evidence="4" type="ORF">BC008_06520</name>
</gene>
<dbReference type="Gene3D" id="3.40.50.12780">
    <property type="entry name" value="N-terminal domain of ligase-like"/>
    <property type="match status" value="1"/>
</dbReference>
<name>A0A0V7ZZW3_9CYAN</name>
<dbReference type="PANTHER" id="PTHR22754:SF32">
    <property type="entry name" value="DISCO-INTERACTING PROTEIN 2"/>
    <property type="match status" value="1"/>
</dbReference>
<dbReference type="GO" id="GO:0005886">
    <property type="term" value="C:plasma membrane"/>
    <property type="evidence" value="ECO:0007669"/>
    <property type="project" value="TreeGrafter"/>
</dbReference>
<proteinExistence type="inferred from homology"/>
<dbReference type="GO" id="GO:0006633">
    <property type="term" value="P:fatty acid biosynthetic process"/>
    <property type="evidence" value="ECO:0007669"/>
    <property type="project" value="TreeGrafter"/>
</dbReference>
<evidence type="ECO:0000256" key="1">
    <source>
        <dbReference type="ARBA" id="ARBA00006432"/>
    </source>
</evidence>
<dbReference type="Pfam" id="PF00501">
    <property type="entry name" value="AMP-binding"/>
    <property type="match status" value="1"/>
</dbReference>
<evidence type="ECO:0000313" key="3">
    <source>
        <dbReference type="EMBL" id="KST70058.1"/>
    </source>
</evidence>
<dbReference type="OrthoDB" id="514597at2"/>
<keyword evidence="5" id="KW-1185">Reference proteome</keyword>
<protein>
    <recommendedName>
        <fullName evidence="2">AMP-dependent synthetase/ligase domain-containing protein</fullName>
    </recommendedName>
</protein>
<dbReference type="SUPFAM" id="SSF56801">
    <property type="entry name" value="Acetyl-CoA synthetase-like"/>
    <property type="match status" value="1"/>
</dbReference>
<reference evidence="3 5" key="1">
    <citation type="journal article" date="2015" name="Genome Announc.">
        <title>Draft Genome of the Euendolithic (true boring) Cyanobacterium Mastigocoleus testarum strain BC008.</title>
        <authorList>
            <person name="Guida B.S."/>
            <person name="Garcia-Pichel F."/>
        </authorList>
    </citation>
    <scope>NUCLEOTIDE SEQUENCE [LARGE SCALE GENOMIC DNA]</scope>
    <source>
        <strain evidence="3 5">BC008</strain>
    </source>
</reference>
<comment type="similarity">
    <text evidence="1">Belongs to the ATP-dependent AMP-binding enzyme family.</text>
</comment>
<sequence>MNIGLDNSTLSDLLHYRAIHQPNQIAYTFLTDGSTKEIAITYAELDLKSRAVASKLQLNSNIGARILLLYPPGLEFIVAFFGCIYAGRVAVPVYPPRPNHSLSRLQAIIADARATIALATTSVLSNVEQGFAEFPDLHNISWITTDNRLFRKFATR</sequence>
<comment type="caution">
    <text evidence="3">The sequence shown here is derived from an EMBL/GenBank/DDBJ whole genome shotgun (WGS) entry which is preliminary data.</text>
</comment>